<accession>A0A0A8ZK94</accession>
<proteinExistence type="predicted"/>
<evidence type="ECO:0000313" key="1">
    <source>
        <dbReference type="EMBL" id="JAD37130.1"/>
    </source>
</evidence>
<dbReference type="EMBL" id="GBRH01260765">
    <property type="protein sequence ID" value="JAD37130.1"/>
    <property type="molecule type" value="Transcribed_RNA"/>
</dbReference>
<reference evidence="1" key="1">
    <citation type="submission" date="2014-09" db="EMBL/GenBank/DDBJ databases">
        <authorList>
            <person name="Magalhaes I.L.F."/>
            <person name="Oliveira U."/>
            <person name="Santos F.R."/>
            <person name="Vidigal T.H.D.A."/>
            <person name="Brescovit A.D."/>
            <person name="Santos A.J."/>
        </authorList>
    </citation>
    <scope>NUCLEOTIDE SEQUENCE</scope>
    <source>
        <tissue evidence="1">Shoot tissue taken approximately 20 cm above the soil surface</tissue>
    </source>
</reference>
<dbReference type="AlphaFoldDB" id="A0A0A8ZK94"/>
<reference evidence="1" key="2">
    <citation type="journal article" date="2015" name="Data Brief">
        <title>Shoot transcriptome of the giant reed, Arundo donax.</title>
        <authorList>
            <person name="Barrero R.A."/>
            <person name="Guerrero F.D."/>
            <person name="Moolhuijzen P."/>
            <person name="Goolsby J.A."/>
            <person name="Tidwell J."/>
            <person name="Bellgard S.E."/>
            <person name="Bellgard M.I."/>
        </authorList>
    </citation>
    <scope>NUCLEOTIDE SEQUENCE</scope>
    <source>
        <tissue evidence="1">Shoot tissue taken approximately 20 cm above the soil surface</tissue>
    </source>
</reference>
<organism evidence="1">
    <name type="scientific">Arundo donax</name>
    <name type="common">Giant reed</name>
    <name type="synonym">Donax arundinaceus</name>
    <dbReference type="NCBI Taxonomy" id="35708"/>
    <lineage>
        <taxon>Eukaryota</taxon>
        <taxon>Viridiplantae</taxon>
        <taxon>Streptophyta</taxon>
        <taxon>Embryophyta</taxon>
        <taxon>Tracheophyta</taxon>
        <taxon>Spermatophyta</taxon>
        <taxon>Magnoliopsida</taxon>
        <taxon>Liliopsida</taxon>
        <taxon>Poales</taxon>
        <taxon>Poaceae</taxon>
        <taxon>PACMAD clade</taxon>
        <taxon>Arundinoideae</taxon>
        <taxon>Arundineae</taxon>
        <taxon>Arundo</taxon>
    </lineage>
</organism>
<sequence>MQLPSFEHLACYSETPYVLWSRSQVHWNRSTS</sequence>
<protein>
    <submittedName>
        <fullName evidence="1">Uncharacterized protein</fullName>
    </submittedName>
</protein>
<name>A0A0A8ZK94_ARUDO</name>